<reference evidence="3 4" key="1">
    <citation type="submission" date="2023-11" db="EMBL/GenBank/DDBJ databases">
        <title>A Novel Polar Bacteriovorax (B. antarcticus) Isolated from the Biocrust in Antarctica.</title>
        <authorList>
            <person name="Mun W."/>
            <person name="Choi S.Y."/>
            <person name="Mitchell R.J."/>
        </authorList>
    </citation>
    <scope>NUCLEOTIDE SEQUENCE [LARGE SCALE GENOMIC DNA]</scope>
    <source>
        <strain evidence="3 4">PP10</strain>
    </source>
</reference>
<evidence type="ECO:0000313" key="4">
    <source>
        <dbReference type="Proteomes" id="UP001302274"/>
    </source>
</evidence>
<keyword evidence="3" id="KW-0328">Glycosyltransferase</keyword>
<dbReference type="PANTHER" id="PTHR45947:SF3">
    <property type="entry name" value="SULFOQUINOVOSYL TRANSFERASE SQD2"/>
    <property type="match status" value="1"/>
</dbReference>
<evidence type="ECO:0000259" key="1">
    <source>
        <dbReference type="Pfam" id="PF00534"/>
    </source>
</evidence>
<dbReference type="RefSeq" id="WP_323575454.1">
    <property type="nucleotide sequence ID" value="NZ_JAYGJQ010000001.1"/>
</dbReference>
<dbReference type="Pfam" id="PF13439">
    <property type="entry name" value="Glyco_transf_4"/>
    <property type="match status" value="1"/>
</dbReference>
<organism evidence="3 4">
    <name type="scientific">Bacteriovorax antarcticus</name>
    <dbReference type="NCBI Taxonomy" id="3088717"/>
    <lineage>
        <taxon>Bacteria</taxon>
        <taxon>Pseudomonadati</taxon>
        <taxon>Bdellovibrionota</taxon>
        <taxon>Bacteriovoracia</taxon>
        <taxon>Bacteriovoracales</taxon>
        <taxon>Bacteriovoracaceae</taxon>
        <taxon>Bacteriovorax</taxon>
    </lineage>
</organism>
<dbReference type="SUPFAM" id="SSF53756">
    <property type="entry name" value="UDP-Glycosyltransferase/glycogen phosphorylase"/>
    <property type="match status" value="1"/>
</dbReference>
<proteinExistence type="predicted"/>
<evidence type="ECO:0000313" key="3">
    <source>
        <dbReference type="EMBL" id="MEA9355825.1"/>
    </source>
</evidence>
<dbReference type="EMBL" id="JAYGJQ010000001">
    <property type="protein sequence ID" value="MEA9355825.1"/>
    <property type="molecule type" value="Genomic_DNA"/>
</dbReference>
<evidence type="ECO:0000259" key="2">
    <source>
        <dbReference type="Pfam" id="PF13439"/>
    </source>
</evidence>
<dbReference type="PANTHER" id="PTHR45947">
    <property type="entry name" value="SULFOQUINOVOSYL TRANSFERASE SQD2"/>
    <property type="match status" value="1"/>
</dbReference>
<accession>A0ABU5VRZ0</accession>
<dbReference type="InterPro" id="IPR050194">
    <property type="entry name" value="Glycosyltransferase_grp1"/>
</dbReference>
<comment type="caution">
    <text evidence="3">The sequence shown here is derived from an EMBL/GenBank/DDBJ whole genome shotgun (WGS) entry which is preliminary data.</text>
</comment>
<dbReference type="Gene3D" id="3.40.50.2000">
    <property type="entry name" value="Glycogen Phosphorylase B"/>
    <property type="match status" value="2"/>
</dbReference>
<feature type="domain" description="Glycosyl transferase family 1" evidence="1">
    <location>
        <begin position="215"/>
        <end position="362"/>
    </location>
</feature>
<sequence length="423" mass="48538">MNIVYVSDQYWPSVSGVPVSMDSFKENFSSMGHTINLLVPDYPEAAEWDKSNNSTNVFRFSSRSVFFNKENRIVRGSEKKKIYAKLNALKPDLIHIHTEFSMAKIVIKYARKNKIPLVLTAHTNWEELINEYVKFIPHKLARFYCRSLLRRVFNKADRIIAPTTLMASRLHSYNISSQIDVIPTGVNVKHFSRLALNGKMSVNYKLDMIADRVRGYKTLMYVGRLGREKNIKFLIDVFHKLTETHNDIKFVIVGGGPSRNELQAYVRHLDLEDLVLFTGFVEREMLKDFYSLAYVFIFGSKVESQGLVILESMTCGTPVVAIGEMGTKALMRRGRGGFMVKDDIDLFIEKVDLLLSDPEVYKSKAAEALQEAEEWRSEIMSERVLTLYEDLLIEKGRFNAIQIYETHSLDSVDNTDYLKCSGS</sequence>
<dbReference type="InterPro" id="IPR001296">
    <property type="entry name" value="Glyco_trans_1"/>
</dbReference>
<feature type="domain" description="Glycosyltransferase subfamily 4-like N-terminal" evidence="2">
    <location>
        <begin position="14"/>
        <end position="189"/>
    </location>
</feature>
<dbReference type="Proteomes" id="UP001302274">
    <property type="component" value="Unassembled WGS sequence"/>
</dbReference>
<gene>
    <name evidence="3" type="ORF">SHI21_06425</name>
</gene>
<keyword evidence="3" id="KW-0808">Transferase</keyword>
<protein>
    <submittedName>
        <fullName evidence="3">Glycosyltransferase</fullName>
        <ecNumber evidence="3">2.4.-.-</ecNumber>
    </submittedName>
</protein>
<dbReference type="Pfam" id="PF00534">
    <property type="entry name" value="Glycos_transf_1"/>
    <property type="match status" value="1"/>
</dbReference>
<dbReference type="EC" id="2.4.-.-" evidence="3"/>
<dbReference type="GO" id="GO:0016757">
    <property type="term" value="F:glycosyltransferase activity"/>
    <property type="evidence" value="ECO:0007669"/>
    <property type="project" value="UniProtKB-KW"/>
</dbReference>
<name>A0ABU5VRZ0_9BACT</name>
<keyword evidence="4" id="KW-1185">Reference proteome</keyword>
<dbReference type="InterPro" id="IPR028098">
    <property type="entry name" value="Glyco_trans_4-like_N"/>
</dbReference>